<dbReference type="SUPFAM" id="SSF48403">
    <property type="entry name" value="Ankyrin repeat"/>
    <property type="match status" value="2"/>
</dbReference>
<accession>A0AAV7IXJ8</accession>
<dbReference type="PANTHER" id="PTHR24198">
    <property type="entry name" value="ANKYRIN REPEAT AND PROTEIN KINASE DOMAIN-CONTAINING PROTEIN"/>
    <property type="match status" value="1"/>
</dbReference>
<reference evidence="4 5" key="1">
    <citation type="journal article" date="2021" name="J. Hered.">
        <title>A chromosome-level genome assembly of the parasitoid wasp, Cotesia glomerata (Hymenoptera: Braconidae).</title>
        <authorList>
            <person name="Pinto B.J."/>
            <person name="Weis J.J."/>
            <person name="Gamble T."/>
            <person name="Ode P.J."/>
            <person name="Paul R."/>
            <person name="Zaspel J.M."/>
        </authorList>
    </citation>
    <scope>NUCLEOTIDE SEQUENCE [LARGE SCALE GENOMIC DNA]</scope>
    <source>
        <strain evidence="4">CgM1</strain>
    </source>
</reference>
<dbReference type="PRINTS" id="PR01415">
    <property type="entry name" value="ANKYRIN"/>
</dbReference>
<evidence type="ECO:0000256" key="3">
    <source>
        <dbReference type="PROSITE-ProRule" id="PRU00023"/>
    </source>
</evidence>
<evidence type="ECO:0000313" key="5">
    <source>
        <dbReference type="Proteomes" id="UP000826195"/>
    </source>
</evidence>
<proteinExistence type="predicted"/>
<dbReference type="PROSITE" id="PS50297">
    <property type="entry name" value="ANK_REP_REGION"/>
    <property type="match status" value="2"/>
</dbReference>
<sequence>MALMLTFSPSMKSCLLIPSNPGNTPLHLAILNQDIEAVKKLLEEGADLTTENENHQNPLQIAVNLNVQYNEVVYVLINHVSEDNITEEVYTKFLYDLLDHRLNTYAEKLLGKCLTFNINLSYPTPTSNCLWTAVKNDSVYVVEKMLKRGVNINYSHSDDGDYRTALHIACEHNESLIGEFLLANGAAESFNDKWPFNNRKLSLNLCDSAIATGHNKIVVALLDHGIDVNSRLPSFILKPSLLHRAVEENNREIIELLVSKGANVNIKDHLGLQPISECTGHKDSYIIDFLIGNKELSCNYKTFTKLTTHYLLNNPEKVKALLRNLEQFGSLMTKARFGKEFLNCDHFYNFFFKENYRQGFDCYLGVFVVYGLDVNIRPKSGWSVIHSNFLARCTYRAHILLKYGADINSKCDKGLTPIDCFFNEESEETNDSSLKFRRFVSYFSQHLFKMRLVGQFVDEKDYQRVMEKVKNPYWFEEKYKKEIAKMKATVINHYVTYLDIVQADLYQLVIFLKDPVIFRPLASGKYKSEFPEFQIIISGCFFRAYIRKRLLDEVSRCTIFNIINKLPYPCIRPIMDNFSNQDLRELNNQFRLLRRPRQEVK</sequence>
<dbReference type="SMART" id="SM00248">
    <property type="entry name" value="ANK"/>
    <property type="match status" value="7"/>
</dbReference>
<keyword evidence="1" id="KW-0677">Repeat</keyword>
<evidence type="ECO:0000256" key="1">
    <source>
        <dbReference type="ARBA" id="ARBA00022737"/>
    </source>
</evidence>
<feature type="repeat" description="ANK" evidence="3">
    <location>
        <begin position="237"/>
        <end position="269"/>
    </location>
</feature>
<dbReference type="PROSITE" id="PS50088">
    <property type="entry name" value="ANK_REPEAT"/>
    <property type="match status" value="3"/>
</dbReference>
<dbReference type="AlphaFoldDB" id="A0AAV7IXJ8"/>
<comment type="caution">
    <text evidence="4">The sequence shown here is derived from an EMBL/GenBank/DDBJ whole genome shotgun (WGS) entry which is preliminary data.</text>
</comment>
<keyword evidence="5" id="KW-1185">Reference proteome</keyword>
<evidence type="ECO:0000256" key="2">
    <source>
        <dbReference type="ARBA" id="ARBA00023043"/>
    </source>
</evidence>
<evidence type="ECO:0000313" key="4">
    <source>
        <dbReference type="EMBL" id="KAH0561537.1"/>
    </source>
</evidence>
<name>A0AAV7IXJ8_COTGL</name>
<keyword evidence="2 3" id="KW-0040">ANK repeat</keyword>
<feature type="repeat" description="ANK" evidence="3">
    <location>
        <begin position="21"/>
        <end position="53"/>
    </location>
</feature>
<dbReference type="Proteomes" id="UP000826195">
    <property type="component" value="Unassembled WGS sequence"/>
</dbReference>
<dbReference type="PANTHER" id="PTHR24198:SF193">
    <property type="match status" value="1"/>
</dbReference>
<dbReference type="Gene3D" id="1.25.40.20">
    <property type="entry name" value="Ankyrin repeat-containing domain"/>
    <property type="match status" value="2"/>
</dbReference>
<dbReference type="Pfam" id="PF12796">
    <property type="entry name" value="Ank_2"/>
    <property type="match status" value="2"/>
</dbReference>
<gene>
    <name evidence="4" type="ORF">KQX54_017517</name>
</gene>
<feature type="repeat" description="ANK" evidence="3">
    <location>
        <begin position="161"/>
        <end position="193"/>
    </location>
</feature>
<organism evidence="4 5">
    <name type="scientific">Cotesia glomerata</name>
    <name type="common">Lepidopteran parasitic wasp</name>
    <name type="synonym">Apanteles glomeratus</name>
    <dbReference type="NCBI Taxonomy" id="32391"/>
    <lineage>
        <taxon>Eukaryota</taxon>
        <taxon>Metazoa</taxon>
        <taxon>Ecdysozoa</taxon>
        <taxon>Arthropoda</taxon>
        <taxon>Hexapoda</taxon>
        <taxon>Insecta</taxon>
        <taxon>Pterygota</taxon>
        <taxon>Neoptera</taxon>
        <taxon>Endopterygota</taxon>
        <taxon>Hymenoptera</taxon>
        <taxon>Apocrita</taxon>
        <taxon>Ichneumonoidea</taxon>
        <taxon>Braconidae</taxon>
        <taxon>Microgastrinae</taxon>
        <taxon>Cotesia</taxon>
    </lineage>
</organism>
<dbReference type="Pfam" id="PF00023">
    <property type="entry name" value="Ank"/>
    <property type="match status" value="1"/>
</dbReference>
<dbReference type="InterPro" id="IPR002110">
    <property type="entry name" value="Ankyrin_rpt"/>
</dbReference>
<dbReference type="EMBL" id="JAHXZJ010000374">
    <property type="protein sequence ID" value="KAH0561537.1"/>
    <property type="molecule type" value="Genomic_DNA"/>
</dbReference>
<protein>
    <submittedName>
        <fullName evidence="4">Uncharacterized protein</fullName>
    </submittedName>
</protein>
<dbReference type="InterPro" id="IPR036770">
    <property type="entry name" value="Ankyrin_rpt-contain_sf"/>
</dbReference>